<feature type="transmembrane region" description="Helical" evidence="2">
    <location>
        <begin position="379"/>
        <end position="401"/>
    </location>
</feature>
<evidence type="ECO:0000256" key="1">
    <source>
        <dbReference type="SAM" id="MobiDB-lite"/>
    </source>
</evidence>
<keyword evidence="2" id="KW-1133">Transmembrane helix</keyword>
<feature type="transmembrane region" description="Helical" evidence="2">
    <location>
        <begin position="239"/>
        <end position="258"/>
    </location>
</feature>
<gene>
    <name evidence="3" type="ORF">DB30_02278</name>
</gene>
<feature type="region of interest" description="Disordered" evidence="1">
    <location>
        <begin position="404"/>
        <end position="429"/>
    </location>
</feature>
<feature type="transmembrane region" description="Helical" evidence="2">
    <location>
        <begin position="480"/>
        <end position="501"/>
    </location>
</feature>
<feature type="transmembrane region" description="Helical" evidence="2">
    <location>
        <begin position="456"/>
        <end position="473"/>
    </location>
</feature>
<feature type="transmembrane region" description="Helical" evidence="2">
    <location>
        <begin position="435"/>
        <end position="450"/>
    </location>
</feature>
<dbReference type="EMBL" id="JMCC02000164">
    <property type="protein sequence ID" value="KIG11920.1"/>
    <property type="molecule type" value="Genomic_DNA"/>
</dbReference>
<name>A0A0C2CQC5_9BACT</name>
<comment type="caution">
    <text evidence="3">The sequence shown here is derived from an EMBL/GenBank/DDBJ whole genome shotgun (WGS) entry which is preliminary data.</text>
</comment>
<proteinExistence type="predicted"/>
<accession>A0A0C2CQC5</accession>
<feature type="transmembrane region" description="Helical" evidence="2">
    <location>
        <begin position="328"/>
        <end position="350"/>
    </location>
</feature>
<keyword evidence="2" id="KW-0472">Membrane</keyword>
<feature type="transmembrane region" description="Helical" evidence="2">
    <location>
        <begin position="507"/>
        <end position="528"/>
    </location>
</feature>
<protein>
    <submittedName>
        <fullName evidence="3">Uncharacterized protein</fullName>
    </submittedName>
</protein>
<evidence type="ECO:0000313" key="4">
    <source>
        <dbReference type="Proteomes" id="UP000031599"/>
    </source>
</evidence>
<sequence>MVVDVPASVWALPFVGLALTSARRNLAATTLLTALALLAGLAGARYELAGEQSRGKVHSGPIIGVHPRQAIAVRIDGFGPHDIVVDDFVDPPEGLGYDPARWAERLELELHTIAAVHYADGPARARQAYAQAEVRVIDAIVPPAELPAYPSLLGVEVRSGTAGDGSRVEFGCPGQPQDPRGWFETSRACPRKYLVDGSTGLGLSPRWPGYTAFVGRDRLRVARWIGQPTGDRHAERRSLAIESGVWLLLVVLGGWLVARRWGARASATTEAAATLAAVALLGASLVASSSSGTAPGASDAGGLSLLAIALVLLPGWRTQARKGSREVGGARVLALGVAASLLILTASPLAGHGDALGLLDALAEQLARGELMSWESSRALAGSVSVLALGAGVGICVHALLEPKPSRTSPDGPPAGPDRPTAGASSERRHARERVLLGLVLVLVLVLSLRKPGEDVALLHGAGAVLIAANVRLRSRAAQLAVALGCAVAAAIPLFIPFLPFIPSTTISGPAVLVPLALASLACVGLGLGDGFRARADPQPAK</sequence>
<dbReference type="AlphaFoldDB" id="A0A0C2CQC5"/>
<keyword evidence="2" id="KW-0812">Transmembrane</keyword>
<evidence type="ECO:0000256" key="2">
    <source>
        <dbReference type="SAM" id="Phobius"/>
    </source>
</evidence>
<evidence type="ECO:0000313" key="3">
    <source>
        <dbReference type="EMBL" id="KIG11920.1"/>
    </source>
</evidence>
<feature type="transmembrane region" description="Helical" evidence="2">
    <location>
        <begin position="300"/>
        <end position="316"/>
    </location>
</feature>
<feature type="transmembrane region" description="Helical" evidence="2">
    <location>
        <begin position="270"/>
        <end position="288"/>
    </location>
</feature>
<dbReference type="Proteomes" id="UP000031599">
    <property type="component" value="Unassembled WGS sequence"/>
</dbReference>
<reference evidence="3 4" key="1">
    <citation type="submission" date="2014-12" db="EMBL/GenBank/DDBJ databases">
        <title>Genome assembly of Enhygromyxa salina DSM 15201.</title>
        <authorList>
            <person name="Sharma G."/>
            <person name="Subramanian S."/>
        </authorList>
    </citation>
    <scope>NUCLEOTIDE SEQUENCE [LARGE SCALE GENOMIC DNA]</scope>
    <source>
        <strain evidence="3 4">DSM 15201</strain>
    </source>
</reference>
<organism evidence="3 4">
    <name type="scientific">Enhygromyxa salina</name>
    <dbReference type="NCBI Taxonomy" id="215803"/>
    <lineage>
        <taxon>Bacteria</taxon>
        <taxon>Pseudomonadati</taxon>
        <taxon>Myxococcota</taxon>
        <taxon>Polyangia</taxon>
        <taxon>Nannocystales</taxon>
        <taxon>Nannocystaceae</taxon>
        <taxon>Enhygromyxa</taxon>
    </lineage>
</organism>